<keyword evidence="1" id="KW-0134">Cell wall</keyword>
<evidence type="ECO:0000256" key="4">
    <source>
        <dbReference type="ARBA" id="ARBA00023088"/>
    </source>
</evidence>
<dbReference type="RefSeq" id="WP_290197374.1">
    <property type="nucleotide sequence ID" value="NZ_CP047654.1"/>
</dbReference>
<dbReference type="EMBL" id="JAVDXZ010000001">
    <property type="protein sequence ID" value="MDR7328516.1"/>
    <property type="molecule type" value="Genomic_DNA"/>
</dbReference>
<feature type="region of interest" description="Disordered" evidence="5">
    <location>
        <begin position="100"/>
        <end position="135"/>
    </location>
</feature>
<proteinExistence type="predicted"/>
<evidence type="ECO:0000313" key="9">
    <source>
        <dbReference type="EMBL" id="MDR7328516.1"/>
    </source>
</evidence>
<organism evidence="9 10">
    <name type="scientific">Corynebacterium guangdongense</name>
    <dbReference type="NCBI Taxonomy" id="1783348"/>
    <lineage>
        <taxon>Bacteria</taxon>
        <taxon>Bacillati</taxon>
        <taxon>Actinomycetota</taxon>
        <taxon>Actinomycetes</taxon>
        <taxon>Mycobacteriales</taxon>
        <taxon>Corynebacteriaceae</taxon>
        <taxon>Corynebacterium</taxon>
    </lineage>
</organism>
<dbReference type="PROSITE" id="PS50847">
    <property type="entry name" value="GRAM_POS_ANCHORING"/>
    <property type="match status" value="1"/>
</dbReference>
<comment type="caution">
    <text evidence="9">The sequence shown here is derived from an EMBL/GenBank/DDBJ whole genome shotgun (WGS) entry which is preliminary data.</text>
</comment>
<feature type="chain" id="PRO_5045056338" description="Gram-positive cocci surface proteins LPxTG domain-containing protein" evidence="7">
    <location>
        <begin position="28"/>
        <end position="280"/>
    </location>
</feature>
<accession>A0ABU1ZUB0</accession>
<evidence type="ECO:0000313" key="10">
    <source>
        <dbReference type="Proteomes" id="UP001180840"/>
    </source>
</evidence>
<protein>
    <recommendedName>
        <fullName evidence="8">Gram-positive cocci surface proteins LPxTG domain-containing protein</fullName>
    </recommendedName>
</protein>
<keyword evidence="3 7" id="KW-0732">Signal</keyword>
<feature type="compositionally biased region" description="Basic and acidic residues" evidence="5">
    <location>
        <begin position="116"/>
        <end position="125"/>
    </location>
</feature>
<dbReference type="InterPro" id="IPR019931">
    <property type="entry name" value="LPXTG_anchor"/>
</dbReference>
<gene>
    <name evidence="9" type="ORF">J2S39_000192</name>
</gene>
<keyword evidence="4" id="KW-0572">Peptidoglycan-anchor</keyword>
<keyword evidence="6" id="KW-0472">Membrane</keyword>
<feature type="transmembrane region" description="Helical" evidence="6">
    <location>
        <begin position="258"/>
        <end position="275"/>
    </location>
</feature>
<keyword evidence="6" id="KW-0812">Transmembrane</keyword>
<keyword evidence="2" id="KW-0964">Secreted</keyword>
<evidence type="ECO:0000259" key="8">
    <source>
        <dbReference type="PROSITE" id="PS50847"/>
    </source>
</evidence>
<feature type="domain" description="Gram-positive cocci surface proteins LPxTG" evidence="8">
    <location>
        <begin position="247"/>
        <end position="280"/>
    </location>
</feature>
<evidence type="ECO:0000256" key="5">
    <source>
        <dbReference type="SAM" id="MobiDB-lite"/>
    </source>
</evidence>
<evidence type="ECO:0000256" key="6">
    <source>
        <dbReference type="SAM" id="Phobius"/>
    </source>
</evidence>
<evidence type="ECO:0000256" key="7">
    <source>
        <dbReference type="SAM" id="SignalP"/>
    </source>
</evidence>
<reference evidence="9" key="1">
    <citation type="submission" date="2023-07" db="EMBL/GenBank/DDBJ databases">
        <title>Sequencing the genomes of 1000 actinobacteria strains.</title>
        <authorList>
            <person name="Klenk H.-P."/>
        </authorList>
    </citation>
    <scope>NUCLEOTIDE SEQUENCE</scope>
    <source>
        <strain evidence="9">DSM 107476</strain>
    </source>
</reference>
<evidence type="ECO:0000256" key="1">
    <source>
        <dbReference type="ARBA" id="ARBA00022512"/>
    </source>
</evidence>
<sequence length="280" mass="28246">MTRYRLTLTALTVSGALALGTAPAALAAPTNLNVQQSGADQGRSSGAEGSSGTTADVYITLDDTTYYRHQSGGWVSEQADAEAELTPELEEEIASNAAIIEEDRANGGEGLGGDSLRSDRLRSSEGADGSSGSSNISDVAGILLPAALVIGGTAWYLNQDGQTYVTEQSRAGAVPSEEEKAASEQMLNNNAAEVTEQAIAAQSAGAGAGADAGVVPAGAEVQADTESIPGSTPENSPNVAVAQRGMAAETGSNTLPRALAALALMSVLGAAVLALRRRRA</sequence>
<name>A0ABU1ZUB0_9CORY</name>
<dbReference type="Proteomes" id="UP001180840">
    <property type="component" value="Unassembled WGS sequence"/>
</dbReference>
<keyword evidence="6" id="KW-1133">Transmembrane helix</keyword>
<feature type="signal peptide" evidence="7">
    <location>
        <begin position="1"/>
        <end position="27"/>
    </location>
</feature>
<keyword evidence="10" id="KW-1185">Reference proteome</keyword>
<evidence type="ECO:0000256" key="3">
    <source>
        <dbReference type="ARBA" id="ARBA00022729"/>
    </source>
</evidence>
<evidence type="ECO:0000256" key="2">
    <source>
        <dbReference type="ARBA" id="ARBA00022525"/>
    </source>
</evidence>